<dbReference type="GO" id="GO:0016020">
    <property type="term" value="C:membrane"/>
    <property type="evidence" value="ECO:0007669"/>
    <property type="project" value="TreeGrafter"/>
</dbReference>
<dbReference type="Gene3D" id="3.40.50.1820">
    <property type="entry name" value="alpha/beta hydrolase"/>
    <property type="match status" value="1"/>
</dbReference>
<dbReference type="InterPro" id="IPR029058">
    <property type="entry name" value="AB_hydrolase_fold"/>
</dbReference>
<dbReference type="SUPFAM" id="SSF53474">
    <property type="entry name" value="alpha/beta-Hydrolases"/>
    <property type="match status" value="1"/>
</dbReference>
<dbReference type="Pfam" id="PF12697">
    <property type="entry name" value="Abhydrolase_6"/>
    <property type="match status" value="1"/>
</dbReference>
<evidence type="ECO:0000313" key="2">
    <source>
        <dbReference type="EMBL" id="HJB37001.1"/>
    </source>
</evidence>
<dbReference type="PANTHER" id="PTHR43798:SF33">
    <property type="entry name" value="HYDROLASE, PUTATIVE (AFU_ORTHOLOGUE AFUA_2G14860)-RELATED"/>
    <property type="match status" value="1"/>
</dbReference>
<dbReference type="AlphaFoldDB" id="A0A9D2LWM3"/>
<dbReference type="InterPro" id="IPR050266">
    <property type="entry name" value="AB_hydrolase_sf"/>
</dbReference>
<protein>
    <submittedName>
        <fullName evidence="2">Alpha/beta hydrolase</fullName>
    </submittedName>
</protein>
<name>A0A9D2LWM3_9FIRM</name>
<sequence>MHFVQCGNPGAKTVIFLHGGGLSTWNFRDEAEILQGRFHILIPILDGHHGSDQKFTSIEENAARIIRYIDSRFQGQVFLIAGLSLGGQVLLEMLSQRNNICEFAMIESTLALPTNATAMLVKPVFSLFYPLVKKRWYAKLQCKALHIRDSLFEDYFRDSSQIKKDDMIAFLKANAAYTVKDSLSHCCAKTLILVGGKERGIMKKSAKLLRETIPGSVLEEMPGYYHGDFSLNHPQEFSRKLLDWISDRTQ</sequence>
<dbReference type="Proteomes" id="UP000824214">
    <property type="component" value="Unassembled WGS sequence"/>
</dbReference>
<gene>
    <name evidence="2" type="ORF">H9942_02905</name>
</gene>
<evidence type="ECO:0000259" key="1">
    <source>
        <dbReference type="Pfam" id="PF12697"/>
    </source>
</evidence>
<reference evidence="2" key="1">
    <citation type="journal article" date="2021" name="PeerJ">
        <title>Extensive microbial diversity within the chicken gut microbiome revealed by metagenomics and culture.</title>
        <authorList>
            <person name="Gilroy R."/>
            <person name="Ravi A."/>
            <person name="Getino M."/>
            <person name="Pursley I."/>
            <person name="Horton D.L."/>
            <person name="Alikhan N.F."/>
            <person name="Baker D."/>
            <person name="Gharbi K."/>
            <person name="Hall N."/>
            <person name="Watson M."/>
            <person name="Adriaenssens E.M."/>
            <person name="Foster-Nyarko E."/>
            <person name="Jarju S."/>
            <person name="Secka A."/>
            <person name="Antonio M."/>
            <person name="Oren A."/>
            <person name="Chaudhuri R.R."/>
            <person name="La Ragione R."/>
            <person name="Hildebrand F."/>
            <person name="Pallen M.J."/>
        </authorList>
    </citation>
    <scope>NUCLEOTIDE SEQUENCE</scope>
    <source>
        <strain evidence="2">ChiBcolR8-3208</strain>
    </source>
</reference>
<dbReference type="InterPro" id="IPR000073">
    <property type="entry name" value="AB_hydrolase_1"/>
</dbReference>
<comment type="caution">
    <text evidence="2">The sequence shown here is derived from an EMBL/GenBank/DDBJ whole genome shotgun (WGS) entry which is preliminary data.</text>
</comment>
<organism evidence="2 3">
    <name type="scientific">Candidatus Acutalibacter ornithocaccae</name>
    <dbReference type="NCBI Taxonomy" id="2838416"/>
    <lineage>
        <taxon>Bacteria</taxon>
        <taxon>Bacillati</taxon>
        <taxon>Bacillota</taxon>
        <taxon>Clostridia</taxon>
        <taxon>Eubacteriales</taxon>
        <taxon>Acutalibacteraceae</taxon>
        <taxon>Acutalibacter</taxon>
    </lineage>
</organism>
<accession>A0A9D2LWM3</accession>
<proteinExistence type="predicted"/>
<reference evidence="2" key="2">
    <citation type="submission" date="2021-04" db="EMBL/GenBank/DDBJ databases">
        <authorList>
            <person name="Gilroy R."/>
        </authorList>
    </citation>
    <scope>NUCLEOTIDE SEQUENCE</scope>
    <source>
        <strain evidence="2">ChiBcolR8-3208</strain>
    </source>
</reference>
<dbReference type="PANTHER" id="PTHR43798">
    <property type="entry name" value="MONOACYLGLYCEROL LIPASE"/>
    <property type="match status" value="1"/>
</dbReference>
<feature type="domain" description="AB hydrolase-1" evidence="1">
    <location>
        <begin position="14"/>
        <end position="238"/>
    </location>
</feature>
<keyword evidence="2" id="KW-0378">Hydrolase</keyword>
<dbReference type="EMBL" id="DWXZ01000050">
    <property type="protein sequence ID" value="HJB37001.1"/>
    <property type="molecule type" value="Genomic_DNA"/>
</dbReference>
<dbReference type="GO" id="GO:0016787">
    <property type="term" value="F:hydrolase activity"/>
    <property type="evidence" value="ECO:0007669"/>
    <property type="project" value="UniProtKB-KW"/>
</dbReference>
<evidence type="ECO:0000313" key="3">
    <source>
        <dbReference type="Proteomes" id="UP000824214"/>
    </source>
</evidence>